<dbReference type="KEGG" id="hro:HELRODRAFT_167653"/>
<evidence type="ECO:0000256" key="1">
    <source>
        <dbReference type="ARBA" id="ARBA00022737"/>
    </source>
</evidence>
<keyword evidence="6" id="KW-1185">Reference proteome</keyword>
<dbReference type="Proteomes" id="UP000015101">
    <property type="component" value="Unassembled WGS sequence"/>
</dbReference>
<dbReference type="RefSeq" id="XP_009011656.1">
    <property type="nucleotide sequence ID" value="XM_009013408.1"/>
</dbReference>
<dbReference type="SMART" id="SM00248">
    <property type="entry name" value="ANK"/>
    <property type="match status" value="4"/>
</dbReference>
<dbReference type="PANTHER" id="PTHR24198:SF165">
    <property type="entry name" value="ANKYRIN REPEAT-CONTAINING PROTEIN-RELATED"/>
    <property type="match status" value="1"/>
</dbReference>
<evidence type="ECO:0000256" key="3">
    <source>
        <dbReference type="PROSITE-ProRule" id="PRU00023"/>
    </source>
</evidence>
<keyword evidence="1" id="KW-0677">Repeat</keyword>
<gene>
    <name evidence="5" type="primary">20202026</name>
    <name evidence="4" type="ORF">HELRODRAFT_167653</name>
</gene>
<dbReference type="EnsemblMetazoa" id="HelroT167653">
    <property type="protein sequence ID" value="HelroP167653"/>
    <property type="gene ID" value="HelroG167653"/>
</dbReference>
<dbReference type="SUPFAM" id="SSF48403">
    <property type="entry name" value="Ankyrin repeat"/>
    <property type="match status" value="1"/>
</dbReference>
<evidence type="ECO:0000313" key="4">
    <source>
        <dbReference type="EMBL" id="ESO09842.1"/>
    </source>
</evidence>
<keyword evidence="2 3" id="KW-0040">ANK repeat</keyword>
<dbReference type="InParanoid" id="T1EZM6"/>
<feature type="repeat" description="ANK" evidence="3">
    <location>
        <begin position="156"/>
        <end position="188"/>
    </location>
</feature>
<sequence length="230" mass="26090">MNINASVFHFVSSHYRLQHSFSETDTETEPFSVAQVQGIQTRNKKKCIILKSWSVIRKIMIKNDNDNEDCSELLHQAALFGNAELMESLLLGTSRCSIDNQDSYGRTPLYTTITNNSLKCCHLLLMAGGVYGETMLMRAIFISCNQTEKQKKFYKMVKTALHIASKENKKQFVDLLLEYSAETNIRDDSGRMAIDVAIEHNSTDCVESLQMQLDINLMKKTESEGGRLKS</sequence>
<dbReference type="eggNOG" id="KOG0504">
    <property type="taxonomic scope" value="Eukaryota"/>
</dbReference>
<dbReference type="GO" id="GO:0030111">
    <property type="term" value="P:regulation of Wnt signaling pathway"/>
    <property type="evidence" value="ECO:0000318"/>
    <property type="project" value="GO_Central"/>
</dbReference>
<dbReference type="GO" id="GO:0007163">
    <property type="term" value="P:establishment or maintenance of cell polarity"/>
    <property type="evidence" value="ECO:0000318"/>
    <property type="project" value="GO_Central"/>
</dbReference>
<reference evidence="4 6" key="2">
    <citation type="journal article" date="2013" name="Nature">
        <title>Insights into bilaterian evolution from three spiralian genomes.</title>
        <authorList>
            <person name="Simakov O."/>
            <person name="Marletaz F."/>
            <person name="Cho S.J."/>
            <person name="Edsinger-Gonzales E."/>
            <person name="Havlak P."/>
            <person name="Hellsten U."/>
            <person name="Kuo D.H."/>
            <person name="Larsson T."/>
            <person name="Lv J."/>
            <person name="Arendt D."/>
            <person name="Savage R."/>
            <person name="Osoegawa K."/>
            <person name="de Jong P."/>
            <person name="Grimwood J."/>
            <person name="Chapman J.A."/>
            <person name="Shapiro H."/>
            <person name="Aerts A."/>
            <person name="Otillar R.P."/>
            <person name="Terry A.Y."/>
            <person name="Boore J.L."/>
            <person name="Grigoriev I.V."/>
            <person name="Lindberg D.R."/>
            <person name="Seaver E.C."/>
            <person name="Weisblat D.A."/>
            <person name="Putnam N.H."/>
            <person name="Rokhsar D.S."/>
        </authorList>
    </citation>
    <scope>NUCLEOTIDE SEQUENCE</scope>
</reference>
<dbReference type="PROSITE" id="PS50088">
    <property type="entry name" value="ANK_REPEAT"/>
    <property type="match status" value="1"/>
</dbReference>
<dbReference type="OrthoDB" id="47330at2759"/>
<evidence type="ECO:0000256" key="2">
    <source>
        <dbReference type="ARBA" id="ARBA00023043"/>
    </source>
</evidence>
<dbReference type="PANTHER" id="PTHR24198">
    <property type="entry name" value="ANKYRIN REPEAT AND PROTEIN KINASE DOMAIN-CONTAINING PROTEIN"/>
    <property type="match status" value="1"/>
</dbReference>
<dbReference type="InterPro" id="IPR036770">
    <property type="entry name" value="Ankyrin_rpt-contain_sf"/>
</dbReference>
<reference evidence="5" key="3">
    <citation type="submission" date="2015-06" db="UniProtKB">
        <authorList>
            <consortium name="EnsemblMetazoa"/>
        </authorList>
    </citation>
    <scope>IDENTIFICATION</scope>
</reference>
<evidence type="ECO:0000313" key="6">
    <source>
        <dbReference type="Proteomes" id="UP000015101"/>
    </source>
</evidence>
<accession>T1EZM6</accession>
<dbReference type="Gene3D" id="1.25.40.20">
    <property type="entry name" value="Ankyrin repeat-containing domain"/>
    <property type="match status" value="2"/>
</dbReference>
<dbReference type="STRING" id="6412.T1EZM6"/>
<proteinExistence type="predicted"/>
<evidence type="ECO:0000313" key="5">
    <source>
        <dbReference type="EnsemblMetazoa" id="HelroP167653"/>
    </source>
</evidence>
<dbReference type="GeneID" id="20202026"/>
<dbReference type="HOGENOM" id="CLU_1205911_0_0_1"/>
<dbReference type="EMBL" id="AMQM01002829">
    <property type="status" value="NOT_ANNOTATED_CDS"/>
    <property type="molecule type" value="Genomic_DNA"/>
</dbReference>
<protein>
    <submittedName>
        <fullName evidence="4 5">Uncharacterized protein</fullName>
    </submittedName>
</protein>
<dbReference type="EMBL" id="KB095905">
    <property type="protein sequence ID" value="ESO09842.1"/>
    <property type="molecule type" value="Genomic_DNA"/>
</dbReference>
<dbReference type="Pfam" id="PF12796">
    <property type="entry name" value="Ank_2"/>
    <property type="match status" value="2"/>
</dbReference>
<reference evidence="6" key="1">
    <citation type="submission" date="2012-12" db="EMBL/GenBank/DDBJ databases">
        <authorList>
            <person name="Hellsten U."/>
            <person name="Grimwood J."/>
            <person name="Chapman J.A."/>
            <person name="Shapiro H."/>
            <person name="Aerts A."/>
            <person name="Otillar R.P."/>
            <person name="Terry A.Y."/>
            <person name="Boore J.L."/>
            <person name="Simakov O."/>
            <person name="Marletaz F."/>
            <person name="Cho S.-J."/>
            <person name="Edsinger-Gonzales E."/>
            <person name="Havlak P."/>
            <person name="Kuo D.-H."/>
            <person name="Larsson T."/>
            <person name="Lv J."/>
            <person name="Arendt D."/>
            <person name="Savage R."/>
            <person name="Osoegawa K."/>
            <person name="de Jong P."/>
            <person name="Lindberg D.R."/>
            <person name="Seaver E.C."/>
            <person name="Weisblat D.A."/>
            <person name="Putnam N.H."/>
            <person name="Grigoriev I.V."/>
            <person name="Rokhsar D.S."/>
        </authorList>
    </citation>
    <scope>NUCLEOTIDE SEQUENCE</scope>
</reference>
<dbReference type="PROSITE" id="PS50297">
    <property type="entry name" value="ANK_REP_REGION"/>
    <property type="match status" value="1"/>
</dbReference>
<dbReference type="InterPro" id="IPR002110">
    <property type="entry name" value="Ankyrin_rpt"/>
</dbReference>
<dbReference type="CTD" id="20202026"/>
<organism evidence="5 6">
    <name type="scientific">Helobdella robusta</name>
    <name type="common">Californian leech</name>
    <dbReference type="NCBI Taxonomy" id="6412"/>
    <lineage>
        <taxon>Eukaryota</taxon>
        <taxon>Metazoa</taxon>
        <taxon>Spiralia</taxon>
        <taxon>Lophotrochozoa</taxon>
        <taxon>Annelida</taxon>
        <taxon>Clitellata</taxon>
        <taxon>Hirudinea</taxon>
        <taxon>Rhynchobdellida</taxon>
        <taxon>Glossiphoniidae</taxon>
        <taxon>Helobdella</taxon>
    </lineage>
</organism>
<dbReference type="AlphaFoldDB" id="T1EZM6"/>
<name>T1EZM6_HELRO</name>